<evidence type="ECO:0000313" key="13">
    <source>
        <dbReference type="EMBL" id="KAK7230567.1"/>
    </source>
</evidence>
<dbReference type="PANTHER" id="PTHR43014">
    <property type="entry name" value="MERCURIC REDUCTASE"/>
    <property type="match status" value="1"/>
</dbReference>
<dbReference type="InterPro" id="IPR023753">
    <property type="entry name" value="FAD/NAD-binding_dom"/>
</dbReference>
<dbReference type="InterPro" id="IPR004099">
    <property type="entry name" value="Pyr_nucl-diS_OxRdtase_dimer"/>
</dbReference>
<dbReference type="InterPro" id="IPR012999">
    <property type="entry name" value="Pyr_OxRdtase_I_AS"/>
</dbReference>
<evidence type="ECO:0000256" key="3">
    <source>
        <dbReference type="ARBA" id="ARBA00022630"/>
    </source>
</evidence>
<dbReference type="Pfam" id="PF07992">
    <property type="entry name" value="Pyr_redox_2"/>
    <property type="match status" value="1"/>
</dbReference>
<keyword evidence="5" id="KW-0521">NADP</keyword>
<proteinExistence type="inferred from homology"/>
<keyword evidence="10" id="KW-0472">Membrane</keyword>
<comment type="similarity">
    <text evidence="2 9">Belongs to the class-I pyridine nucleotide-disulfide oxidoreductase family.</text>
</comment>
<evidence type="ECO:0000256" key="2">
    <source>
        <dbReference type="ARBA" id="ARBA00007532"/>
    </source>
</evidence>
<keyword evidence="14" id="KW-1185">Reference proteome</keyword>
<keyword evidence="3 9" id="KW-0285">Flavoprotein</keyword>
<evidence type="ECO:0000256" key="5">
    <source>
        <dbReference type="ARBA" id="ARBA00022857"/>
    </source>
</evidence>
<evidence type="ECO:0000259" key="12">
    <source>
        <dbReference type="Pfam" id="PF07992"/>
    </source>
</evidence>
<keyword evidence="7" id="KW-1015">Disulfide bond</keyword>
<dbReference type="Proteomes" id="UP001363151">
    <property type="component" value="Unassembled WGS sequence"/>
</dbReference>
<comment type="caution">
    <text evidence="13">The sequence shown here is derived from an EMBL/GenBank/DDBJ whole genome shotgun (WGS) entry which is preliminary data.</text>
</comment>
<dbReference type="PROSITE" id="PS00076">
    <property type="entry name" value="PYRIDINE_REDOX_1"/>
    <property type="match status" value="1"/>
</dbReference>
<gene>
    <name evidence="13" type="ORF">SO694_00079136</name>
</gene>
<evidence type="ECO:0000259" key="11">
    <source>
        <dbReference type="Pfam" id="PF02852"/>
    </source>
</evidence>
<comment type="cofactor">
    <cofactor evidence="1">
        <name>FAD</name>
        <dbReference type="ChEBI" id="CHEBI:57692"/>
    </cofactor>
</comment>
<evidence type="ECO:0000256" key="4">
    <source>
        <dbReference type="ARBA" id="ARBA00022827"/>
    </source>
</evidence>
<evidence type="ECO:0000256" key="9">
    <source>
        <dbReference type="RuleBase" id="RU003691"/>
    </source>
</evidence>
<dbReference type="Gene3D" id="3.50.50.60">
    <property type="entry name" value="FAD/NAD(P)-binding domain"/>
    <property type="match status" value="2"/>
</dbReference>
<accession>A0ABR1FGV9</accession>
<reference evidence="13 14" key="1">
    <citation type="submission" date="2024-03" db="EMBL/GenBank/DDBJ databases">
        <title>Aureococcus anophagefferens CCMP1851 and Kratosvirus quantuckense: Draft genome of a second virus-susceptible host strain in the model system.</title>
        <authorList>
            <person name="Chase E."/>
            <person name="Truchon A.R."/>
            <person name="Schepens W."/>
            <person name="Wilhelm S.W."/>
        </authorList>
    </citation>
    <scope>NUCLEOTIDE SEQUENCE [LARGE SCALE GENOMIC DNA]</scope>
    <source>
        <strain evidence="13 14">CCMP1851</strain>
    </source>
</reference>
<evidence type="ECO:0000256" key="1">
    <source>
        <dbReference type="ARBA" id="ARBA00001974"/>
    </source>
</evidence>
<feature type="transmembrane region" description="Helical" evidence="10">
    <location>
        <begin position="586"/>
        <end position="604"/>
    </location>
</feature>
<name>A0ABR1FGV9_AURAN</name>
<keyword evidence="10" id="KW-0812">Transmembrane</keyword>
<evidence type="ECO:0000256" key="8">
    <source>
        <dbReference type="ARBA" id="ARBA00023284"/>
    </source>
</evidence>
<dbReference type="InterPro" id="IPR016156">
    <property type="entry name" value="FAD/NAD-linked_Rdtase_dimer_sf"/>
</dbReference>
<dbReference type="PRINTS" id="PR00411">
    <property type="entry name" value="PNDRDTASEI"/>
</dbReference>
<evidence type="ECO:0000313" key="14">
    <source>
        <dbReference type="Proteomes" id="UP001363151"/>
    </source>
</evidence>
<dbReference type="Gene3D" id="3.30.390.30">
    <property type="match status" value="1"/>
</dbReference>
<evidence type="ECO:0000256" key="10">
    <source>
        <dbReference type="SAM" id="Phobius"/>
    </source>
</evidence>
<evidence type="ECO:0000256" key="7">
    <source>
        <dbReference type="ARBA" id="ARBA00023157"/>
    </source>
</evidence>
<feature type="domain" description="FAD/NAD(P)-binding" evidence="12">
    <location>
        <begin position="108"/>
        <end position="431"/>
    </location>
</feature>
<dbReference type="PRINTS" id="PR00368">
    <property type="entry name" value="FADPNR"/>
</dbReference>
<dbReference type="SUPFAM" id="SSF55424">
    <property type="entry name" value="FAD/NAD-linked reductases, dimerisation (C-terminal) domain"/>
    <property type="match status" value="1"/>
</dbReference>
<dbReference type="SUPFAM" id="SSF51905">
    <property type="entry name" value="FAD/NAD(P)-binding domain"/>
    <property type="match status" value="1"/>
</dbReference>
<keyword evidence="8 9" id="KW-0676">Redox-active center</keyword>
<sequence>MPSTSLESKLLAEAAAVKHGHVGRAADGAPVSWGRHLSEAARGSPAVDGRCVSYLPELPESSGGRGCTAHIDLDTCGISPLDEHNAKLLDNVHPEVWQDPTPEPGFVYDLVALGAGAGGLVSAKQAARRGARSALIESHLAGGDCLNVGCVPSKALLRCARAAREARRGAEFGVDGAAVAVDFGAVMERMRRLRARIAPADAHAATAAVGADVFQGRGVFVGPNEIEVNGQTLKFRKAVVATGGQAAVPSIPGLAEAPYHTNATLFNATALPPRVVVVGAGPIGLEMAQALAVFGSKVTCVLRSAKVLPKEDPDAAALVRAALERDGVAFVTGAAYKRVEHAPPKKGAAFPTIGVAVDVDGAETRLECEMLLVATGRKPNVEHCGLDKAGVAFDVRDGVQVDDYLRTTNPDVYAVGDVCTRYQFTHVAGTMAGMVVDNALFRGRHAFSKLVVPWATYTEPEVAHVGLYERDVASQGLACDTYTTALAHNDRAILEGATEGFVKVHCRKGTDEILGATIVADHAGELISELTLAIQANVGLGTIGKTIHPYPTVSEAIAGCGVAYNRTVWKTKRRDSAAAAPGGLKLALAAAAGALLGALAVVIAKPRAAR</sequence>
<protein>
    <submittedName>
        <fullName evidence="13">Dihydrolipoyl dehydrogenase</fullName>
    </submittedName>
</protein>
<evidence type="ECO:0000256" key="6">
    <source>
        <dbReference type="ARBA" id="ARBA00023002"/>
    </source>
</evidence>
<keyword evidence="6 9" id="KW-0560">Oxidoreductase</keyword>
<dbReference type="InterPro" id="IPR036188">
    <property type="entry name" value="FAD/NAD-bd_sf"/>
</dbReference>
<organism evidence="13 14">
    <name type="scientific">Aureococcus anophagefferens</name>
    <name type="common">Harmful bloom alga</name>
    <dbReference type="NCBI Taxonomy" id="44056"/>
    <lineage>
        <taxon>Eukaryota</taxon>
        <taxon>Sar</taxon>
        <taxon>Stramenopiles</taxon>
        <taxon>Ochrophyta</taxon>
        <taxon>Pelagophyceae</taxon>
        <taxon>Pelagomonadales</taxon>
        <taxon>Pelagomonadaceae</taxon>
        <taxon>Aureococcus</taxon>
    </lineage>
</organism>
<dbReference type="Pfam" id="PF02852">
    <property type="entry name" value="Pyr_redox_dim"/>
    <property type="match status" value="1"/>
</dbReference>
<keyword evidence="4 9" id="KW-0274">FAD</keyword>
<dbReference type="EMBL" id="JBBJCI010000427">
    <property type="protein sequence ID" value="KAK7230567.1"/>
    <property type="molecule type" value="Genomic_DNA"/>
</dbReference>
<dbReference type="NCBIfam" id="NF004991">
    <property type="entry name" value="PRK06370.1-3"/>
    <property type="match status" value="1"/>
</dbReference>
<feature type="domain" description="Pyridine nucleotide-disulphide oxidoreductase dimerisation" evidence="11">
    <location>
        <begin position="452"/>
        <end position="557"/>
    </location>
</feature>
<keyword evidence="10" id="KW-1133">Transmembrane helix</keyword>
<dbReference type="PANTHER" id="PTHR43014:SF2">
    <property type="entry name" value="MERCURIC REDUCTASE"/>
    <property type="match status" value="1"/>
</dbReference>